<sequence length="322" mass="35244">MPVRTPHFPDLLFGSAARLRHWEGALMALLASHGYRELHPSLVLREAIPGGALRFFDGDDLVALRWDFTMALAGVLARGFPLPPPRVSYAGAVFRRPLQPWEAVERFEVGCERIQPEGESSEEADLELAKLLMAIPGVLGLKSAILHMGHAALVRRPLEAEGIFGDLAKEVVTALSRRAPHRVKEVLDGHPSAARLVAHAEALLSELNGPGTLDALAASPYAELLHGERLHMERTLRSLLPILPPHLELRVDLAEVAGLDFYTGPTLRLWAPGAQQELAAGGRYDSLFPGLGRPWQAAGFCVRLSRLLDLAETRPDLFELPQ</sequence>
<accession>A0A9D7SGY5</accession>
<dbReference type="GO" id="GO:0005737">
    <property type="term" value="C:cytoplasm"/>
    <property type="evidence" value="ECO:0007669"/>
    <property type="project" value="InterPro"/>
</dbReference>
<feature type="binding site" evidence="1">
    <location>
        <begin position="67"/>
        <end position="69"/>
    </location>
    <ligand>
        <name>L-histidine</name>
        <dbReference type="ChEBI" id="CHEBI:57595"/>
    </ligand>
</feature>
<evidence type="ECO:0000313" key="4">
    <source>
        <dbReference type="Proteomes" id="UP000886657"/>
    </source>
</evidence>
<dbReference type="InterPro" id="IPR004516">
    <property type="entry name" value="HisRS/HisZ"/>
</dbReference>
<dbReference type="InterPro" id="IPR045864">
    <property type="entry name" value="aa-tRNA-synth_II/BPL/LPL"/>
</dbReference>
<dbReference type="AlphaFoldDB" id="A0A9D7SGY5"/>
<evidence type="ECO:0000259" key="2">
    <source>
        <dbReference type="Pfam" id="PF13393"/>
    </source>
</evidence>
<evidence type="ECO:0000256" key="1">
    <source>
        <dbReference type="PIRSR" id="PIRSR001549-1"/>
    </source>
</evidence>
<feature type="domain" description="Class II Histidinyl-tRNA synthetase (HisRS)-like catalytic core" evidence="2">
    <location>
        <begin position="8"/>
        <end position="307"/>
    </location>
</feature>
<dbReference type="PIRSF" id="PIRSF001549">
    <property type="entry name" value="His-tRNA_synth"/>
    <property type="match status" value="1"/>
</dbReference>
<feature type="binding site" evidence="1">
    <location>
        <position position="112"/>
    </location>
    <ligand>
        <name>L-histidine</name>
        <dbReference type="ChEBI" id="CHEBI:57595"/>
    </ligand>
</feature>
<evidence type="ECO:0000313" key="3">
    <source>
        <dbReference type="EMBL" id="MBK9796272.1"/>
    </source>
</evidence>
<dbReference type="Proteomes" id="UP000886657">
    <property type="component" value="Unassembled WGS sequence"/>
</dbReference>
<keyword evidence="3" id="KW-0808">Transferase</keyword>
<dbReference type="Gene3D" id="3.30.930.10">
    <property type="entry name" value="Bira Bifunctional Protein, Domain 2"/>
    <property type="match status" value="1"/>
</dbReference>
<comment type="caution">
    <text evidence="3">The sequence shown here is derived from an EMBL/GenBank/DDBJ whole genome shotgun (WGS) entry which is preliminary data.</text>
</comment>
<protein>
    <submittedName>
        <fullName evidence="3">ATP phosphoribosyltransferase regulatory subunit</fullName>
    </submittedName>
</protein>
<organism evidence="3 4">
    <name type="scientific">Candidatus Geothrix skivensis</name>
    <dbReference type="NCBI Taxonomy" id="2954439"/>
    <lineage>
        <taxon>Bacteria</taxon>
        <taxon>Pseudomonadati</taxon>
        <taxon>Acidobacteriota</taxon>
        <taxon>Holophagae</taxon>
        <taxon>Holophagales</taxon>
        <taxon>Holophagaceae</taxon>
        <taxon>Geothrix</taxon>
    </lineage>
</organism>
<dbReference type="InterPro" id="IPR041715">
    <property type="entry name" value="HisRS-like_core"/>
</dbReference>
<dbReference type="GO" id="GO:0016757">
    <property type="term" value="F:glycosyltransferase activity"/>
    <property type="evidence" value="ECO:0007669"/>
    <property type="project" value="UniProtKB-KW"/>
</dbReference>
<keyword evidence="3" id="KW-0328">Glycosyltransferase</keyword>
<dbReference type="SUPFAM" id="SSF55681">
    <property type="entry name" value="Class II aaRS and biotin synthetases"/>
    <property type="match status" value="1"/>
</dbReference>
<name>A0A9D7SGY5_9BACT</name>
<dbReference type="EMBL" id="JADKIO010000005">
    <property type="protein sequence ID" value="MBK9796272.1"/>
    <property type="molecule type" value="Genomic_DNA"/>
</dbReference>
<reference evidence="3" key="1">
    <citation type="submission" date="2020-10" db="EMBL/GenBank/DDBJ databases">
        <title>Connecting structure to function with the recovery of over 1000 high-quality activated sludge metagenome-assembled genomes encoding full-length rRNA genes using long-read sequencing.</title>
        <authorList>
            <person name="Singleton C.M."/>
            <person name="Petriglieri F."/>
            <person name="Kristensen J.M."/>
            <person name="Kirkegaard R.H."/>
            <person name="Michaelsen T.Y."/>
            <person name="Andersen M.H."/>
            <person name="Karst S.M."/>
            <person name="Dueholm M.S."/>
            <person name="Nielsen P.H."/>
            <person name="Albertsen M."/>
        </authorList>
    </citation>
    <scope>NUCLEOTIDE SEQUENCE</scope>
    <source>
        <strain evidence="3">Skiv_18-Q3-R9-52_MAXAC.067</strain>
    </source>
</reference>
<gene>
    <name evidence="3" type="ORF">IPP58_07215</name>
</gene>
<feature type="binding site" evidence="1">
    <location>
        <position position="95"/>
    </location>
    <ligand>
        <name>L-histidine</name>
        <dbReference type="ChEBI" id="CHEBI:57595"/>
    </ligand>
</feature>
<dbReference type="Pfam" id="PF13393">
    <property type="entry name" value="tRNA-synt_His"/>
    <property type="match status" value="1"/>
</dbReference>
<proteinExistence type="predicted"/>